<feature type="region of interest" description="Disordered" evidence="1">
    <location>
        <begin position="341"/>
        <end position="368"/>
    </location>
</feature>
<protein>
    <submittedName>
        <fullName evidence="2">Uncharacterized protein</fullName>
    </submittedName>
</protein>
<gene>
    <name evidence="2" type="ORF">A9Y76_11550</name>
</gene>
<reference evidence="3" key="1">
    <citation type="submission" date="2016-06" db="EMBL/GenBank/DDBJ databases">
        <authorList>
            <person name="Xu Y."/>
            <person name="Nagy A."/>
            <person name="Yan X."/>
            <person name="Kim S.W."/>
            <person name="Haley B."/>
            <person name="Liu N.T."/>
            <person name="Nou X."/>
        </authorList>
    </citation>
    <scope>NUCLEOTIDE SEQUENCE [LARGE SCALE GENOMIC DNA]</scope>
    <source>
        <strain evidence="3">ATCC 49129</strain>
    </source>
</reference>
<evidence type="ECO:0000256" key="1">
    <source>
        <dbReference type="SAM" id="MobiDB-lite"/>
    </source>
</evidence>
<name>A0A191ZY11_9RALS</name>
<organism evidence="2 3">
    <name type="scientific">Ralstonia insidiosa</name>
    <dbReference type="NCBI Taxonomy" id="190721"/>
    <lineage>
        <taxon>Bacteria</taxon>
        <taxon>Pseudomonadati</taxon>
        <taxon>Pseudomonadota</taxon>
        <taxon>Betaproteobacteria</taxon>
        <taxon>Burkholderiales</taxon>
        <taxon>Burkholderiaceae</taxon>
        <taxon>Ralstonia</taxon>
    </lineage>
</organism>
<evidence type="ECO:0000313" key="2">
    <source>
        <dbReference type="EMBL" id="ANJ73065.1"/>
    </source>
</evidence>
<sequence>MKEMGEDVAPVFYKKDPKTFSQVANYFYAIFLKLRDNLKQGNEIELDLDVKIPVNMLKSSAVFSKDTATSYITSAFNVATSVFINIDTRDLKAGERLTLVQLTASLIGTVGENCDKLLGMEAKKQVPEKNGEDKKDLKQVSEALQNNPNVPDDLKKSLKEITSFFTGETSIAEMQFKGAIESLTGDQMKAKYLETLEGNIFTATFENEQFKEFYPDVNALKAELKNVDRYIEFYAYGIFANTYTDDRDFALTKFSAKLGEADNNEAAAMVFGTAMSAVVQHRAGKESIHHSIFSLVAQFLEYKKKEKAETKAQFAEGFKERGIEVSDSILDMVSNFAEEHGRNKVKEASSEQPKQEVKEAPKSGPASFFADQPRKTEYQLHSNFAKDAEEIANVFLEMAKELINGVRQASTNGDNIENVFKHFCYQHVIRYHLQSAAFAQPALMESILYYCQGFNRPDLHLVEMVTLAHWKPLLEIAYQELYVPVLIEQVKSLEDQNKAIQSFHRKARSVLSGMKDREAYRNMTDEEIVLDFLEVIPFYQVLFLTSPFNDSRDELSPLITEGKDYLLKQSGKYNKTWITTTLLFAYENALDMRRYDKGIGLDQYPNQGPNIALLMLFFFHQINMDVNFTEENGVPFASGMEQRYPLEIIPDVEPVKENMMIAMAGSHVFEELVPDLESSKATENKVDEVEQSEGGGGKFSALFKYMEENKDEIAFRTTIKGLKESPIKEKYTDTLDSDTLKAAIVGLELGEYFPDFEQTEKELRSDDKYIDFYVVGVVATSFTQNKELALAKFSEKLANASNTEIAAMIIGVGAMAGGLANAGKTSYHKDLFVLAQEHLAKNSSTSNGQTNDGNTEPSPAVMDLMGNLATLTKGLMGLEGISEEGKQQLAEQLGQLSKMGFSPNEQVVQERYGQAKSVDPLPWFNDCGIQSSSFDLLKSVVRKYYPIDKKDNDKGLKLIETKFSNSDYWRIADSPFGQAMIYTGLAIHVGINNKWKGMTEAFMGLKDVLTWIDNLEERRKDKETKYMFLNIPLNIIRAASDTPEEIMSAIEEMVAHAESAFEEKNPAVNDALGSIATLTKALLDSGMGSDEDKATLRKNLEELERDGFHPSEIPEPEEESSGFSPEKAKEIKSKMLPWFKNSGVVIDDDVLALSLVINKIIEAEKNGYTDPQETAKKFSTSRIFQELYSTEFGQAVFYATFAIVNTIDKEEFLADMIDGYVNILNWVIHQEERAKKGFYIVFLSGLVEIAARTKNGIEELKEIYDNIMEDFLEKVSAWGKEEGVPPEIMELK</sequence>
<keyword evidence="3" id="KW-1185">Reference proteome</keyword>
<proteinExistence type="predicted"/>
<accession>A0A191ZY11</accession>
<evidence type="ECO:0000313" key="3">
    <source>
        <dbReference type="Proteomes" id="UP000078572"/>
    </source>
</evidence>
<feature type="region of interest" description="Disordered" evidence="1">
    <location>
        <begin position="1104"/>
        <end position="1126"/>
    </location>
</feature>
<feature type="compositionally biased region" description="Basic and acidic residues" evidence="1">
    <location>
        <begin position="341"/>
        <end position="361"/>
    </location>
</feature>
<dbReference type="Proteomes" id="UP000078572">
    <property type="component" value="Chromosome 1"/>
</dbReference>
<dbReference type="EMBL" id="CP016022">
    <property type="protein sequence ID" value="ANJ73065.1"/>
    <property type="molecule type" value="Genomic_DNA"/>
</dbReference>